<sequence>MATIVSTLRNMRGGIGGSLLLGAAMLSPASARAAPRCDLKAPNAAEAGAGCAKAWMDRNLKLNDLMAVGTHNSYKHAIPPRDYALIAAKYPQIWKVDYAHKSLTAQLDKGARQLEIDVVYDPKGGRFIEVWEGDMLAKMFSDVRNPFAHGPGQSPMPTLSPEQTNWTIETAMTWIKSLVRRF</sequence>
<dbReference type="EMBL" id="CP135076">
    <property type="protein sequence ID" value="WNO53867.1"/>
    <property type="molecule type" value="Genomic_DNA"/>
</dbReference>
<dbReference type="RefSeq" id="WP_313915744.1">
    <property type="nucleotide sequence ID" value="NZ_CP135076.1"/>
</dbReference>
<organism evidence="2 3">
    <name type="scientific">Stakelama saccharophila</name>
    <dbReference type="NCBI Taxonomy" id="3075605"/>
    <lineage>
        <taxon>Bacteria</taxon>
        <taxon>Pseudomonadati</taxon>
        <taxon>Pseudomonadota</taxon>
        <taxon>Alphaproteobacteria</taxon>
        <taxon>Sphingomonadales</taxon>
        <taxon>Sphingomonadaceae</taxon>
        <taxon>Stakelama</taxon>
    </lineage>
</organism>
<reference evidence="2 3" key="1">
    <citation type="submission" date="2023-09" db="EMBL/GenBank/DDBJ databases">
        <authorList>
            <person name="Rey-Velasco X."/>
        </authorList>
    </citation>
    <scope>NUCLEOTIDE SEQUENCE [LARGE SCALE GENOMIC DNA]</scope>
    <source>
        <strain evidence="2 3">W311</strain>
    </source>
</reference>
<dbReference type="InterPro" id="IPR017946">
    <property type="entry name" value="PLC-like_Pdiesterase_TIM-brl"/>
</dbReference>
<keyword evidence="3" id="KW-1185">Reference proteome</keyword>
<dbReference type="Gene3D" id="3.20.20.190">
    <property type="entry name" value="Phosphatidylinositol (PI) phosphodiesterase"/>
    <property type="match status" value="1"/>
</dbReference>
<name>A0ABZ0B9H2_9SPHN</name>
<evidence type="ECO:0000313" key="2">
    <source>
        <dbReference type="EMBL" id="WNO53867.1"/>
    </source>
</evidence>
<gene>
    <name evidence="2" type="ORF">RPR59_00990</name>
</gene>
<proteinExistence type="predicted"/>
<dbReference type="GO" id="GO:0004435">
    <property type="term" value="F:phosphatidylinositol-4,5-bisphosphate phospholipase C activity"/>
    <property type="evidence" value="ECO:0007669"/>
    <property type="project" value="UniProtKB-EC"/>
</dbReference>
<feature type="signal peptide" evidence="1">
    <location>
        <begin position="1"/>
        <end position="33"/>
    </location>
</feature>
<keyword evidence="2" id="KW-0378">Hydrolase</keyword>
<evidence type="ECO:0000313" key="3">
    <source>
        <dbReference type="Proteomes" id="UP001302249"/>
    </source>
</evidence>
<evidence type="ECO:0000256" key="1">
    <source>
        <dbReference type="SAM" id="SignalP"/>
    </source>
</evidence>
<dbReference type="InterPro" id="IPR032075">
    <property type="entry name" value="PI-PLC-C1"/>
</dbReference>
<protein>
    <submittedName>
        <fullName evidence="2">Ca2+-dependent phosphoinositide-specific phospholipase C</fullName>
        <ecNumber evidence="2">3.1.4.11</ecNumber>
    </submittedName>
</protein>
<dbReference type="Proteomes" id="UP001302249">
    <property type="component" value="Chromosome"/>
</dbReference>
<dbReference type="Pfam" id="PF16670">
    <property type="entry name" value="PI-PLC-C1"/>
    <property type="match status" value="1"/>
</dbReference>
<dbReference type="SUPFAM" id="SSF51695">
    <property type="entry name" value="PLC-like phosphodiesterases"/>
    <property type="match status" value="1"/>
</dbReference>
<keyword evidence="1" id="KW-0732">Signal</keyword>
<dbReference type="EC" id="3.1.4.11" evidence="2"/>
<feature type="chain" id="PRO_5047352729" evidence="1">
    <location>
        <begin position="34"/>
        <end position="182"/>
    </location>
</feature>
<accession>A0ABZ0B9H2</accession>